<evidence type="ECO:0000256" key="3">
    <source>
        <dbReference type="ARBA" id="ARBA00022827"/>
    </source>
</evidence>
<evidence type="ECO:0000259" key="8">
    <source>
        <dbReference type="Pfam" id="PF18158"/>
    </source>
</evidence>
<dbReference type="Proteomes" id="UP000695022">
    <property type="component" value="Unplaced"/>
</dbReference>
<dbReference type="Pfam" id="PF18158">
    <property type="entry name" value="AidB_N"/>
    <property type="match status" value="1"/>
</dbReference>
<evidence type="ECO:0000259" key="9">
    <source>
        <dbReference type="Pfam" id="PF22217"/>
    </source>
</evidence>
<dbReference type="SUPFAM" id="SSF47203">
    <property type="entry name" value="Acyl-CoA dehydrogenase C-terminal domain-like"/>
    <property type="match status" value="1"/>
</dbReference>
<keyword evidence="4" id="KW-0560">Oxidoreductase</keyword>
<dbReference type="RefSeq" id="XP_014676143.1">
    <property type="nucleotide sequence ID" value="XM_014820657.1"/>
</dbReference>
<dbReference type="InterPro" id="IPR036250">
    <property type="entry name" value="AcylCo_DH-like_C"/>
</dbReference>
<evidence type="ECO:0000313" key="10">
    <source>
        <dbReference type="Proteomes" id="UP000695022"/>
    </source>
</evidence>
<dbReference type="InterPro" id="IPR052904">
    <property type="entry name" value="Acyl-CoA_dehydrogenase-like"/>
</dbReference>
<feature type="region of interest" description="Disordered" evidence="5">
    <location>
        <begin position="25"/>
        <end position="46"/>
    </location>
</feature>
<evidence type="ECO:0000259" key="7">
    <source>
        <dbReference type="Pfam" id="PF02770"/>
    </source>
</evidence>
<dbReference type="Pfam" id="PF22217">
    <property type="entry name" value="ACDH-11_C"/>
    <property type="match status" value="1"/>
</dbReference>
<evidence type="ECO:0000256" key="4">
    <source>
        <dbReference type="RuleBase" id="RU362125"/>
    </source>
</evidence>
<evidence type="ECO:0000256" key="5">
    <source>
        <dbReference type="SAM" id="MobiDB-lite"/>
    </source>
</evidence>
<gene>
    <name evidence="11" type="primary">LOC106816102</name>
</gene>
<keyword evidence="10" id="KW-1185">Reference proteome</keyword>
<feature type="compositionally biased region" description="Polar residues" evidence="5">
    <location>
        <begin position="25"/>
        <end position="40"/>
    </location>
</feature>
<sequence length="641" mass="70766">MFSCSILRYYLRYGTKSWKTLTTVGPSSTPTVENEAQPTSDVKMPDDSIAVSKQTPGGFPFATARIGPFFQEQPTLHNPFKDDQYLQRYLQRVLPPEVHRDVVADLDRFGRRVVAEIDALGRECETQPPSLRRYAAWGRRTDDVATCAAWRRQHAVAAEEGLVAAAYERSHGAWSRLHQLAKLYLYAPSSGLYSCPLAMTDGAAKLVETAGRPASLERAFERLTSRDPARFWTSGQWMTERQGGSDVGTGTETLAKPHRDGSFRLYGYKWFTSATDANMAFTLARVADADDRPKQKGSKGLSLFYLETRDESGKLNNITVERLKDKLGTRQLPTAELILDGAVAHKVGEEGSGVLGIVPMLTITRLHNSVSAVAGMRRMISLSRDYSTKRTAFGKLICDHPLHMQTLARLEVETRGAFLLVMEVGRLLGLDDVGGASDHDMLMLRILTPLVKLYTAKQAMKVASEGLESFGGQGFMEDTGLPTLFRDAQVLSIWEGTTNVLSLDVLRCLMKSRGSTLHAFMDDIHARLEPAREVEALREACSTVDMAAQGSIDFAHGHMDELTTAARDFSFSLARAYIGALLLEAAASKSATNSDVLTAQRWCDKRLDLVGNGNRRGAYRVDSTKAERELVMEGHPTTSKL</sequence>
<dbReference type="GeneID" id="106816102"/>
<feature type="domain" description="Acyl-CoA oxidase/dehydrogenase middle" evidence="7">
    <location>
        <begin position="236"/>
        <end position="340"/>
    </location>
</feature>
<evidence type="ECO:0000259" key="6">
    <source>
        <dbReference type="Pfam" id="PF00441"/>
    </source>
</evidence>
<feature type="domain" description="Acyl-CoA dehydrogenase/oxidase C-terminal" evidence="6">
    <location>
        <begin position="357"/>
        <end position="507"/>
    </location>
</feature>
<comment type="similarity">
    <text evidence="1 4">Belongs to the acyl-CoA dehydrogenase family.</text>
</comment>
<dbReference type="PANTHER" id="PTHR42707:SF2">
    <property type="entry name" value="ACD11 DEHYDROGENASE"/>
    <property type="match status" value="1"/>
</dbReference>
<dbReference type="SUPFAM" id="SSF56645">
    <property type="entry name" value="Acyl-CoA dehydrogenase NM domain-like"/>
    <property type="match status" value="1"/>
</dbReference>
<keyword evidence="3 4" id="KW-0274">FAD</keyword>
<proteinExistence type="inferred from homology"/>
<evidence type="ECO:0000256" key="2">
    <source>
        <dbReference type="ARBA" id="ARBA00022630"/>
    </source>
</evidence>
<dbReference type="Pfam" id="PF02770">
    <property type="entry name" value="Acyl-CoA_dh_M"/>
    <property type="match status" value="1"/>
</dbReference>
<dbReference type="PANTHER" id="PTHR42707">
    <property type="entry name" value="ACYL-COA DEHYDROGENASE"/>
    <property type="match status" value="1"/>
</dbReference>
<keyword evidence="2 4" id="KW-0285">Flavoprotein</keyword>
<feature type="domain" description="Acyl-CoA dehydrogenase 11-like C-terminal" evidence="9">
    <location>
        <begin position="516"/>
        <end position="632"/>
    </location>
</feature>
<dbReference type="InterPro" id="IPR009075">
    <property type="entry name" value="AcylCo_DH/oxidase_C"/>
</dbReference>
<dbReference type="InterPro" id="IPR053998">
    <property type="entry name" value="ACDH-11_C"/>
</dbReference>
<accession>A0ABM1EVC2</accession>
<name>A0ABM1EVC2_PRICU</name>
<dbReference type="InterPro" id="IPR009100">
    <property type="entry name" value="AcylCoA_DH/oxidase_NM_dom_sf"/>
</dbReference>
<dbReference type="Gene3D" id="6.10.250.600">
    <property type="match status" value="1"/>
</dbReference>
<reference evidence="11" key="1">
    <citation type="submission" date="2025-08" db="UniProtKB">
        <authorList>
            <consortium name="RefSeq"/>
        </authorList>
    </citation>
    <scope>IDENTIFICATION</scope>
</reference>
<evidence type="ECO:0000256" key="1">
    <source>
        <dbReference type="ARBA" id="ARBA00009347"/>
    </source>
</evidence>
<comment type="cofactor">
    <cofactor evidence="4">
        <name>FAD</name>
        <dbReference type="ChEBI" id="CHEBI:57692"/>
    </cofactor>
</comment>
<dbReference type="Pfam" id="PF00441">
    <property type="entry name" value="Acyl-CoA_dh_1"/>
    <property type="match status" value="1"/>
</dbReference>
<dbReference type="InterPro" id="IPR006091">
    <property type="entry name" value="Acyl-CoA_Oxase/DH_mid-dom"/>
</dbReference>
<organism evidence="10 11">
    <name type="scientific">Priapulus caudatus</name>
    <name type="common">Priapulid worm</name>
    <dbReference type="NCBI Taxonomy" id="37621"/>
    <lineage>
        <taxon>Eukaryota</taxon>
        <taxon>Metazoa</taxon>
        <taxon>Ecdysozoa</taxon>
        <taxon>Scalidophora</taxon>
        <taxon>Priapulida</taxon>
        <taxon>Priapulimorpha</taxon>
        <taxon>Priapulimorphida</taxon>
        <taxon>Priapulidae</taxon>
        <taxon>Priapulus</taxon>
    </lineage>
</organism>
<dbReference type="Gene3D" id="2.40.110.20">
    <property type="match status" value="1"/>
</dbReference>
<protein>
    <submittedName>
        <fullName evidence="11">Acyl-CoA dehydrogenase family member 11-like</fullName>
    </submittedName>
</protein>
<feature type="domain" description="Adaptive response protein AidB N-terminal" evidence="8">
    <location>
        <begin position="77"/>
        <end position="226"/>
    </location>
</feature>
<evidence type="ECO:0000313" key="11">
    <source>
        <dbReference type="RefSeq" id="XP_014676143.1"/>
    </source>
</evidence>
<dbReference type="Gene3D" id="1.20.140.10">
    <property type="entry name" value="Butyryl-CoA Dehydrogenase, subunit A, domain 3"/>
    <property type="match status" value="1"/>
</dbReference>
<dbReference type="InterPro" id="IPR041504">
    <property type="entry name" value="AidB_N"/>
</dbReference>